<dbReference type="Pfam" id="PF17932">
    <property type="entry name" value="TetR_C_24"/>
    <property type="match status" value="1"/>
</dbReference>
<dbReference type="SUPFAM" id="SSF48498">
    <property type="entry name" value="Tetracyclin repressor-like, C-terminal domain"/>
    <property type="match status" value="1"/>
</dbReference>
<evidence type="ECO:0000256" key="5">
    <source>
        <dbReference type="SAM" id="MobiDB-lite"/>
    </source>
</evidence>
<dbReference type="Gene3D" id="1.10.357.10">
    <property type="entry name" value="Tetracycline Repressor, domain 2"/>
    <property type="match status" value="1"/>
</dbReference>
<dbReference type="InterPro" id="IPR009057">
    <property type="entry name" value="Homeodomain-like_sf"/>
</dbReference>
<dbReference type="Pfam" id="PF00440">
    <property type="entry name" value="TetR_N"/>
    <property type="match status" value="1"/>
</dbReference>
<dbReference type="STRING" id="280332.CQ12_32500"/>
<dbReference type="Proteomes" id="UP000050863">
    <property type="component" value="Unassembled WGS sequence"/>
</dbReference>
<gene>
    <name evidence="7" type="ORF">CQ12_32500</name>
</gene>
<evidence type="ECO:0000259" key="6">
    <source>
        <dbReference type="PROSITE" id="PS50977"/>
    </source>
</evidence>
<dbReference type="PROSITE" id="PS50977">
    <property type="entry name" value="HTH_TETR_2"/>
    <property type="match status" value="1"/>
</dbReference>
<keyword evidence="3" id="KW-0804">Transcription</keyword>
<keyword evidence="1" id="KW-0805">Transcription regulation</keyword>
<comment type="caution">
    <text evidence="7">The sequence shown here is derived from an EMBL/GenBank/DDBJ whole genome shotgun (WGS) entry which is preliminary data.</text>
</comment>
<dbReference type="InterPro" id="IPR036271">
    <property type="entry name" value="Tet_transcr_reg_TetR-rel_C_sf"/>
</dbReference>
<dbReference type="InterPro" id="IPR001647">
    <property type="entry name" value="HTH_TetR"/>
</dbReference>
<feature type="compositionally biased region" description="Basic residues" evidence="5">
    <location>
        <begin position="218"/>
        <end position="229"/>
    </location>
</feature>
<evidence type="ECO:0000256" key="1">
    <source>
        <dbReference type="ARBA" id="ARBA00023015"/>
    </source>
</evidence>
<feature type="domain" description="HTH tetR-type" evidence="6">
    <location>
        <begin position="18"/>
        <end position="78"/>
    </location>
</feature>
<evidence type="ECO:0000313" key="8">
    <source>
        <dbReference type="Proteomes" id="UP000050863"/>
    </source>
</evidence>
<dbReference type="InterPro" id="IPR050109">
    <property type="entry name" value="HTH-type_TetR-like_transc_reg"/>
</dbReference>
<accession>A0A0R3M6U3</accession>
<dbReference type="AlphaFoldDB" id="A0A0R3M6U3"/>
<keyword evidence="8" id="KW-1185">Reference proteome</keyword>
<evidence type="ECO:0000256" key="2">
    <source>
        <dbReference type="ARBA" id="ARBA00023125"/>
    </source>
</evidence>
<feature type="DNA-binding region" description="H-T-H motif" evidence="4">
    <location>
        <begin position="41"/>
        <end position="60"/>
    </location>
</feature>
<dbReference type="PRINTS" id="PR00455">
    <property type="entry name" value="HTHTETR"/>
</dbReference>
<dbReference type="Gene3D" id="1.10.10.60">
    <property type="entry name" value="Homeodomain-like"/>
    <property type="match status" value="1"/>
</dbReference>
<dbReference type="RefSeq" id="WP_057833383.1">
    <property type="nucleotide sequence ID" value="NZ_LLXZ01000002.1"/>
</dbReference>
<dbReference type="SUPFAM" id="SSF46689">
    <property type="entry name" value="Homeodomain-like"/>
    <property type="match status" value="1"/>
</dbReference>
<dbReference type="PANTHER" id="PTHR30055:SF240">
    <property type="entry name" value="HTH-TYPE TRANSCRIPTIONAL REGULATOR ACRR"/>
    <property type="match status" value="1"/>
</dbReference>
<name>A0A0R3M6U3_9BRAD</name>
<keyword evidence="2 4" id="KW-0238">DNA-binding</keyword>
<dbReference type="GO" id="GO:0003700">
    <property type="term" value="F:DNA-binding transcription factor activity"/>
    <property type="evidence" value="ECO:0007669"/>
    <property type="project" value="TreeGrafter"/>
</dbReference>
<dbReference type="GO" id="GO:0000976">
    <property type="term" value="F:transcription cis-regulatory region binding"/>
    <property type="evidence" value="ECO:0007669"/>
    <property type="project" value="TreeGrafter"/>
</dbReference>
<reference evidence="7 8" key="1">
    <citation type="submission" date="2014-03" db="EMBL/GenBank/DDBJ databases">
        <title>Bradyrhizobium valentinum sp. nov., isolated from effective nodules of Lupinus mariae-josephae, a lupine endemic of basic-lime soils in Eastern Spain.</title>
        <authorList>
            <person name="Duran D."/>
            <person name="Rey L."/>
            <person name="Navarro A."/>
            <person name="Busquets A."/>
            <person name="Imperial J."/>
            <person name="Ruiz-Argueso T."/>
        </authorList>
    </citation>
    <scope>NUCLEOTIDE SEQUENCE [LARGE SCALE GENOMIC DNA]</scope>
    <source>
        <strain evidence="7 8">PAC68</strain>
    </source>
</reference>
<protein>
    <submittedName>
        <fullName evidence="7">Transcriptional regulator</fullName>
    </submittedName>
</protein>
<evidence type="ECO:0000313" key="7">
    <source>
        <dbReference type="EMBL" id="KRR15863.1"/>
    </source>
</evidence>
<evidence type="ECO:0000256" key="4">
    <source>
        <dbReference type="PROSITE-ProRule" id="PRU00335"/>
    </source>
</evidence>
<proteinExistence type="predicted"/>
<dbReference type="EMBL" id="LLXZ01000002">
    <property type="protein sequence ID" value="KRR15863.1"/>
    <property type="molecule type" value="Genomic_DNA"/>
</dbReference>
<dbReference type="PANTHER" id="PTHR30055">
    <property type="entry name" value="HTH-TYPE TRANSCRIPTIONAL REGULATOR RUTR"/>
    <property type="match status" value="1"/>
</dbReference>
<feature type="region of interest" description="Disordered" evidence="5">
    <location>
        <begin position="205"/>
        <end position="229"/>
    </location>
</feature>
<sequence>MVELSTTKDGIPNQAEASDRVLQILSEAGRLFATKGYDGTSMRDIAVACGISKSLLYHHFSNKDEIYARVAVGSTLELYLFVRDRVPDGPPSQKIRAFMVATAEYFRRYRWAWIASTTAFWNDPDRHRQKERLTRRDRFENFLRGLIQEAIDAGEIRKVDVPMTGRLILSSLNWMHRWYNPNKSATPEQIADIFFDMVFNGLRSGDAAAPPPAEPPKSSRRKARQTSRS</sequence>
<evidence type="ECO:0000256" key="3">
    <source>
        <dbReference type="ARBA" id="ARBA00023163"/>
    </source>
</evidence>
<dbReference type="OrthoDB" id="9779746at2"/>
<organism evidence="7 8">
    <name type="scientific">Bradyrhizobium jicamae</name>
    <dbReference type="NCBI Taxonomy" id="280332"/>
    <lineage>
        <taxon>Bacteria</taxon>
        <taxon>Pseudomonadati</taxon>
        <taxon>Pseudomonadota</taxon>
        <taxon>Alphaproteobacteria</taxon>
        <taxon>Hyphomicrobiales</taxon>
        <taxon>Nitrobacteraceae</taxon>
        <taxon>Bradyrhizobium</taxon>
    </lineage>
</organism>
<dbReference type="InterPro" id="IPR041490">
    <property type="entry name" value="KstR2_TetR_C"/>
</dbReference>